<evidence type="ECO:0000313" key="1">
    <source>
        <dbReference type="EMBL" id="GAA1510642.1"/>
    </source>
</evidence>
<sequence length="422" mass="45867">MGRGNTPASRYAELSRAELAVVVPELLLMGQLIDRSGMAWCIAAFGREEMLRIAIEEWAAASPIYTRRMQEALGYAPAVAGRGDVVTIFKGLQLDIGAPPQFMDFRYTVHDPWHGEFRLDHCGALMDVEPMGEDYVRGMCHDIEDPTFDATAIATNPHARVRPIHRPPRTPADRHPHCAWTVIIDESHPEPTPVPALAVNEQSRAATLELAPIDPSDEGASDYAGPLLSDVDFAAFSHSALVRIADEVCLQMHLLDRAFALAVAERTETTDDLLRIRRKQLVGVAGIGAERLARALGLDRRDDPVTAATRLLAVHPLLNPAAYVDASADAAAVVVRPSAAHEDEAWVALCGPDWTAALQAIVRAVDPHLDVEVAALPDDAWLASVVRRDQPAPEADEVAVTRFSTGATFAFQPRRSLPITPV</sequence>
<reference evidence="1 2" key="1">
    <citation type="journal article" date="2019" name="Int. J. Syst. Evol. Microbiol.">
        <title>The Global Catalogue of Microorganisms (GCM) 10K type strain sequencing project: providing services to taxonomists for standard genome sequencing and annotation.</title>
        <authorList>
            <consortium name="The Broad Institute Genomics Platform"/>
            <consortium name="The Broad Institute Genome Sequencing Center for Infectious Disease"/>
            <person name="Wu L."/>
            <person name="Ma J."/>
        </authorList>
    </citation>
    <scope>NUCLEOTIDE SEQUENCE [LARGE SCALE GENOMIC DNA]</scope>
    <source>
        <strain evidence="1 2">JCM 14942</strain>
    </source>
</reference>
<name>A0ABN2A3K3_9ACTN</name>
<proteinExistence type="predicted"/>
<dbReference type="Proteomes" id="UP001500842">
    <property type="component" value="Unassembled WGS sequence"/>
</dbReference>
<comment type="caution">
    <text evidence="1">The sequence shown here is derived from an EMBL/GenBank/DDBJ whole genome shotgun (WGS) entry which is preliminary data.</text>
</comment>
<organism evidence="1 2">
    <name type="scientific">Nocardioides humi</name>
    <dbReference type="NCBI Taxonomy" id="449461"/>
    <lineage>
        <taxon>Bacteria</taxon>
        <taxon>Bacillati</taxon>
        <taxon>Actinomycetota</taxon>
        <taxon>Actinomycetes</taxon>
        <taxon>Propionibacteriales</taxon>
        <taxon>Nocardioidaceae</taxon>
        <taxon>Nocardioides</taxon>
    </lineage>
</organism>
<gene>
    <name evidence="1" type="ORF">GCM10009788_13750</name>
</gene>
<protein>
    <submittedName>
        <fullName evidence="1">Uncharacterized protein</fullName>
    </submittedName>
</protein>
<dbReference type="EMBL" id="BAAAOR010000010">
    <property type="protein sequence ID" value="GAA1510642.1"/>
    <property type="molecule type" value="Genomic_DNA"/>
</dbReference>
<dbReference type="RefSeq" id="WP_141004322.1">
    <property type="nucleotide sequence ID" value="NZ_BAAAOR010000010.1"/>
</dbReference>
<keyword evidence="2" id="KW-1185">Reference proteome</keyword>
<accession>A0ABN2A3K3</accession>
<evidence type="ECO:0000313" key="2">
    <source>
        <dbReference type="Proteomes" id="UP001500842"/>
    </source>
</evidence>